<evidence type="ECO:0000256" key="2">
    <source>
        <dbReference type="ARBA" id="ARBA00009777"/>
    </source>
</evidence>
<protein>
    <submittedName>
        <fullName evidence="11">Glycyl-radical enzyme activating protein</fullName>
    </submittedName>
</protein>
<keyword evidence="7" id="KW-0408">Iron</keyword>
<dbReference type="EMBL" id="PFIP01000060">
    <property type="protein sequence ID" value="PIX34585.1"/>
    <property type="molecule type" value="Genomic_DNA"/>
</dbReference>
<reference evidence="11" key="2">
    <citation type="submission" date="2017-09" db="EMBL/GenBank/DDBJ databases">
        <title>Depth-based differentiation of microbial function through sediment-hosted aquifers and enrichment of novel symbionts in the deep terrestrial subsurface.</title>
        <authorList>
            <person name="Probst A.J."/>
            <person name="Ladd B."/>
            <person name="Jarett J.K."/>
            <person name="Geller-Mcgrath D.E."/>
            <person name="Sieber C.M.K."/>
            <person name="Emerson J.B."/>
            <person name="Anantharaman K."/>
            <person name="Thomas B.C."/>
            <person name="Malmstrom R."/>
            <person name="Stieglmeier M."/>
            <person name="Klingl A."/>
            <person name="Woyke T."/>
            <person name="Ryan C.M."/>
            <person name="Banfield J.F."/>
        </authorList>
    </citation>
    <scope>NUCLEOTIDE SEQUENCE</scope>
    <source>
        <strain evidence="11">CG_4_8_14_3_um_filter_34_18</strain>
    </source>
</reference>
<accession>A0A2M7PLD7</accession>
<gene>
    <name evidence="12" type="ORF">COZ07_10045</name>
    <name evidence="11" type="ORF">COZ58_03395</name>
</gene>
<evidence type="ECO:0000256" key="6">
    <source>
        <dbReference type="ARBA" id="ARBA00023002"/>
    </source>
</evidence>
<dbReference type="NCBIfam" id="TIGR02494">
    <property type="entry name" value="PFLE_PFLC"/>
    <property type="match status" value="1"/>
</dbReference>
<dbReference type="SFLD" id="SFLDG01066">
    <property type="entry name" value="organic_radical-activating_enz"/>
    <property type="match status" value="1"/>
</dbReference>
<dbReference type="Pfam" id="PF04055">
    <property type="entry name" value="Radical_SAM"/>
    <property type="match status" value="1"/>
</dbReference>
<dbReference type="Proteomes" id="UP000230646">
    <property type="component" value="Unassembled WGS sequence"/>
</dbReference>
<comment type="similarity">
    <text evidence="2">Belongs to the organic radical-activating enzymes family.</text>
</comment>
<dbReference type="PROSITE" id="PS00198">
    <property type="entry name" value="4FE4S_FER_1"/>
    <property type="match status" value="1"/>
</dbReference>
<evidence type="ECO:0000256" key="8">
    <source>
        <dbReference type="ARBA" id="ARBA00023014"/>
    </source>
</evidence>
<evidence type="ECO:0000313" key="14">
    <source>
        <dbReference type="Proteomes" id="UP000231493"/>
    </source>
</evidence>
<dbReference type="PROSITE" id="PS01087">
    <property type="entry name" value="RADICAL_ACTIVATING"/>
    <property type="match status" value="1"/>
</dbReference>
<reference evidence="13 14" key="1">
    <citation type="submission" date="2017-09" db="EMBL/GenBank/DDBJ databases">
        <title>Depth-based differentiation of microbial function through sediment-hosted aquifers and enrichment of novel symbionts in the deep terrestrial subsurface.</title>
        <authorList>
            <person name="Probst A.J."/>
            <person name="Ladd B."/>
            <person name="Jarett J.K."/>
            <person name="Geller-Mcgrath D.E."/>
            <person name="Sieber C.M."/>
            <person name="Emerson J.B."/>
            <person name="Anantharaman K."/>
            <person name="Thomas B.C."/>
            <person name="Malmstrom R."/>
            <person name="Stieglmeier M."/>
            <person name="Klingl A."/>
            <person name="Woyke T."/>
            <person name="Ryan C.M."/>
            <person name="Banfield J.F."/>
        </authorList>
    </citation>
    <scope>NUCLEOTIDE SEQUENCE [LARGE SCALE GENOMIC DNA]</scope>
    <source>
        <strain evidence="12">CG_4_10_14_3_um_filter_34_13</strain>
    </source>
</reference>
<dbReference type="SUPFAM" id="SSF54862">
    <property type="entry name" value="4Fe-4S ferredoxins"/>
    <property type="match status" value="1"/>
</dbReference>
<proteinExistence type="inferred from homology"/>
<keyword evidence="6" id="KW-0560">Oxidoreductase</keyword>
<evidence type="ECO:0000256" key="4">
    <source>
        <dbReference type="ARBA" id="ARBA00022691"/>
    </source>
</evidence>
<dbReference type="EMBL" id="PFKO01000367">
    <property type="protein sequence ID" value="PIY31214.1"/>
    <property type="molecule type" value="Genomic_DNA"/>
</dbReference>
<dbReference type="SFLD" id="SFLDG01118">
    <property type="entry name" value="activating_enzymes__group_2"/>
    <property type="match status" value="1"/>
</dbReference>
<evidence type="ECO:0000259" key="10">
    <source>
        <dbReference type="PROSITE" id="PS51918"/>
    </source>
</evidence>
<keyword evidence="4" id="KW-0949">S-adenosyl-L-methionine</keyword>
<dbReference type="PANTHER" id="PTHR30352:SF4">
    <property type="entry name" value="PYRUVATE FORMATE-LYASE 2-ACTIVATING ENZYME"/>
    <property type="match status" value="1"/>
</dbReference>
<dbReference type="InterPro" id="IPR058240">
    <property type="entry name" value="rSAM_sf"/>
</dbReference>
<keyword evidence="8" id="KW-0411">Iron-sulfur</keyword>
<evidence type="ECO:0000256" key="7">
    <source>
        <dbReference type="ARBA" id="ARBA00023004"/>
    </source>
</evidence>
<dbReference type="InterPro" id="IPR034457">
    <property type="entry name" value="Organic_radical-activating"/>
</dbReference>
<dbReference type="Pfam" id="PF00037">
    <property type="entry name" value="Fer4"/>
    <property type="match status" value="1"/>
</dbReference>
<dbReference type="PIRSF" id="PIRSF000371">
    <property type="entry name" value="PFL_act_enz"/>
    <property type="match status" value="1"/>
</dbReference>
<accession>A0A2M7K8W7</accession>
<dbReference type="Gene3D" id="3.80.30.10">
    <property type="entry name" value="pyruvate-formate lyase- activating enzyme"/>
    <property type="match status" value="1"/>
</dbReference>
<dbReference type="InterPro" id="IPR017900">
    <property type="entry name" value="4Fe4S_Fe_S_CS"/>
</dbReference>
<dbReference type="GO" id="GO:0046872">
    <property type="term" value="F:metal ion binding"/>
    <property type="evidence" value="ECO:0007669"/>
    <property type="project" value="UniProtKB-KW"/>
</dbReference>
<dbReference type="NCBIfam" id="NF043069">
    <property type="entry name" value="T4HPD_activ_SAM"/>
    <property type="match status" value="1"/>
</dbReference>
<comment type="cofactor">
    <cofactor evidence="1">
        <name>[4Fe-4S] cluster</name>
        <dbReference type="ChEBI" id="CHEBI:49883"/>
    </cofactor>
</comment>
<sequence length="300" mass="33649">MTTGIIFNIQRYSIHDGPGIRTTVFLKGCPLSCWWCQNPESQLSEQEMIFWGDRCIGCGACSTICLSDAIQIKNGIPVTEKEKCILCGKCIEKCPALAREMIGEKLTIEEVIKEIEKDLVFYEESGGGVTFSGGEPLGQSEFLGGLLNGCREKKIHTAVDTSGYISWEILNKISPKVDLFLYDLKIMDSKKHHKYTGVSNEIILENLKNLSSVHHNILVRFPVIPGLNDDDQNIKETGEFLSSLKIAQVNLFPYHYIGIDKYRRLGRTYKLATTPPPSEEKLSEISGILKKFNLNVKLRG</sequence>
<dbReference type="Proteomes" id="UP000231493">
    <property type="component" value="Unassembled WGS sequence"/>
</dbReference>
<organism evidence="11 14">
    <name type="scientific">Candidatus Infernicultor aquiphilus</name>
    <dbReference type="NCBI Taxonomy" id="1805029"/>
    <lineage>
        <taxon>Bacteria</taxon>
        <taxon>Pseudomonadati</taxon>
        <taxon>Atribacterota</taxon>
        <taxon>Candidatus Phoenicimicrobiia</taxon>
        <taxon>Candidatus Pheonicimicrobiales</taxon>
        <taxon>Candidatus Phoenicimicrobiaceae</taxon>
        <taxon>Candidatus Infernicultor</taxon>
    </lineage>
</organism>
<dbReference type="InterPro" id="IPR050014">
    <property type="entry name" value="T4HPD_activ_SAM"/>
</dbReference>
<dbReference type="SUPFAM" id="SSF102114">
    <property type="entry name" value="Radical SAM enzymes"/>
    <property type="match status" value="1"/>
</dbReference>
<dbReference type="GO" id="GO:0043364">
    <property type="term" value="F:glycyl-radical enzyme activating activity"/>
    <property type="evidence" value="ECO:0007669"/>
    <property type="project" value="InterPro"/>
</dbReference>
<evidence type="ECO:0000256" key="3">
    <source>
        <dbReference type="ARBA" id="ARBA00022485"/>
    </source>
</evidence>
<feature type="domain" description="4Fe-4S ferredoxin-type" evidence="9">
    <location>
        <begin position="75"/>
        <end position="104"/>
    </location>
</feature>
<dbReference type="SFLD" id="SFLDS00029">
    <property type="entry name" value="Radical_SAM"/>
    <property type="match status" value="1"/>
</dbReference>
<evidence type="ECO:0000313" key="13">
    <source>
        <dbReference type="Proteomes" id="UP000230646"/>
    </source>
</evidence>
<evidence type="ECO:0000256" key="1">
    <source>
        <dbReference type="ARBA" id="ARBA00001966"/>
    </source>
</evidence>
<keyword evidence="3" id="KW-0004">4Fe-4S</keyword>
<dbReference type="PROSITE" id="PS51918">
    <property type="entry name" value="RADICAL_SAM"/>
    <property type="match status" value="1"/>
</dbReference>
<dbReference type="RefSeq" id="WP_406608478.1">
    <property type="nucleotide sequence ID" value="NZ_PFKO01000367.1"/>
</dbReference>
<dbReference type="AlphaFoldDB" id="A0A2M7K8W7"/>
<dbReference type="InterPro" id="IPR012839">
    <property type="entry name" value="Organic_radical_activase"/>
</dbReference>
<dbReference type="InterPro" id="IPR001989">
    <property type="entry name" value="Radical_activat_CS"/>
</dbReference>
<evidence type="ECO:0000313" key="12">
    <source>
        <dbReference type="EMBL" id="PIY31214.1"/>
    </source>
</evidence>
<evidence type="ECO:0000256" key="5">
    <source>
        <dbReference type="ARBA" id="ARBA00022723"/>
    </source>
</evidence>
<evidence type="ECO:0000259" key="9">
    <source>
        <dbReference type="PROSITE" id="PS51379"/>
    </source>
</evidence>
<name>A0A2M7K8W7_9BACT</name>
<evidence type="ECO:0000313" key="11">
    <source>
        <dbReference type="EMBL" id="PIX34585.1"/>
    </source>
</evidence>
<feature type="domain" description="Radical SAM core" evidence="10">
    <location>
        <begin position="15"/>
        <end position="293"/>
    </location>
</feature>
<dbReference type="InterPro" id="IPR007197">
    <property type="entry name" value="rSAM"/>
</dbReference>
<dbReference type="PANTHER" id="PTHR30352">
    <property type="entry name" value="PYRUVATE FORMATE-LYASE-ACTIVATING ENZYME"/>
    <property type="match status" value="1"/>
</dbReference>
<dbReference type="GO" id="GO:0051539">
    <property type="term" value="F:4 iron, 4 sulfur cluster binding"/>
    <property type="evidence" value="ECO:0007669"/>
    <property type="project" value="UniProtKB-KW"/>
</dbReference>
<feature type="domain" description="4Fe-4S ferredoxin-type" evidence="9">
    <location>
        <begin position="46"/>
        <end position="74"/>
    </location>
</feature>
<comment type="caution">
    <text evidence="11">The sequence shown here is derived from an EMBL/GenBank/DDBJ whole genome shotgun (WGS) entry which is preliminary data.</text>
</comment>
<dbReference type="CDD" id="cd01335">
    <property type="entry name" value="Radical_SAM"/>
    <property type="match status" value="1"/>
</dbReference>
<dbReference type="InterPro" id="IPR040074">
    <property type="entry name" value="BssD/PflA/YjjW"/>
</dbReference>
<dbReference type="InterPro" id="IPR017896">
    <property type="entry name" value="4Fe4S_Fe-S-bd"/>
</dbReference>
<keyword evidence="5" id="KW-0479">Metal-binding</keyword>
<dbReference type="Gene3D" id="3.30.70.20">
    <property type="match status" value="1"/>
</dbReference>
<dbReference type="PROSITE" id="PS51379">
    <property type="entry name" value="4FE4S_FER_2"/>
    <property type="match status" value="2"/>
</dbReference>